<dbReference type="OrthoDB" id="2525999at2759"/>
<gene>
    <name evidence="2" type="primary">FGENESH: predicted gene_1.670</name>
    <name evidence="3" type="ORF">AAT19DRAFT_9116</name>
    <name evidence="2" type="ORF">BN2166_0006700</name>
</gene>
<name>A0A0K3C587_RHOTO</name>
<feature type="compositionally biased region" description="Acidic residues" evidence="1">
    <location>
        <begin position="217"/>
        <end position="233"/>
    </location>
</feature>
<dbReference type="AlphaFoldDB" id="A0A0K3C587"/>
<accession>A0A0K3C587</accession>
<evidence type="ECO:0000313" key="3">
    <source>
        <dbReference type="EMBL" id="PRQ78048.1"/>
    </source>
</evidence>
<dbReference type="Proteomes" id="UP000239560">
    <property type="component" value="Unassembled WGS sequence"/>
</dbReference>
<feature type="compositionally biased region" description="Basic and acidic residues" evidence="1">
    <location>
        <begin position="316"/>
        <end position="333"/>
    </location>
</feature>
<dbReference type="EMBL" id="LCTV02000001">
    <property type="protein sequence ID" value="PRQ78048.1"/>
    <property type="molecule type" value="Genomic_DNA"/>
</dbReference>
<feature type="region of interest" description="Disordered" evidence="1">
    <location>
        <begin position="314"/>
        <end position="333"/>
    </location>
</feature>
<protein>
    <submittedName>
        <fullName evidence="2">Uncharacterized protein</fullName>
    </submittedName>
</protein>
<feature type="compositionally biased region" description="Basic and acidic residues" evidence="1">
    <location>
        <begin position="103"/>
        <end position="117"/>
    </location>
</feature>
<feature type="region of interest" description="Disordered" evidence="1">
    <location>
        <begin position="364"/>
        <end position="490"/>
    </location>
</feature>
<proteinExistence type="predicted"/>
<sequence>MPSSPEPDTEASDIEVVGSNKRVRFSSTPTPGATGPNLSRSAQKKLLSAIAANDDCLDSDSELDVKPVVPKAGPSTSKDKGKGKAPRAEVIELSSGSESEDNSQQKREQSKLERDLSRVRAVVPDAHSKWLIKLYRDPRFERDPNRIVEELLTSNYPLREGGWKYPREEGEKGQQKKKGGDASPKWREATQDKGKGKDKKKRKHRDSEDEDKKVDQLDSDEDQAADDEDEDDAREYTREEAVQEAKYWLGNVNRKFGDDAYRKAALLQLFRDYNAYAENHIRNRFESDKCGQLYAPTWMELYRLKKAGDLLPLKNGPRDMDKPYTTADGKKVMRKEAPKSKLLQDEVTWLQAYVNYGGCKLEANRKKPRPDMVAAERPSPKKRKKKESPDERRARTKGKNKKAASSDEEEEDELEHDCHDCCTCDDRARGRNGHAANSPGWGPAYTSPSSKKGGKKRKGSAYKGKFGGGVWVKQEDDIKPFQGQGHRLAD</sequence>
<keyword evidence="4" id="KW-1185">Reference proteome</keyword>
<feature type="compositionally biased region" description="Basic and acidic residues" evidence="1">
    <location>
        <begin position="161"/>
        <end position="195"/>
    </location>
</feature>
<organism evidence="2 4">
    <name type="scientific">Rhodotorula toruloides</name>
    <name type="common">Yeast</name>
    <name type="synonym">Rhodosporidium toruloides</name>
    <dbReference type="NCBI Taxonomy" id="5286"/>
    <lineage>
        <taxon>Eukaryota</taxon>
        <taxon>Fungi</taxon>
        <taxon>Dikarya</taxon>
        <taxon>Basidiomycota</taxon>
        <taxon>Pucciniomycotina</taxon>
        <taxon>Microbotryomycetes</taxon>
        <taxon>Sporidiobolales</taxon>
        <taxon>Sporidiobolaceae</taxon>
        <taxon>Rhodotorula</taxon>
    </lineage>
</organism>
<feature type="region of interest" description="Disordered" evidence="1">
    <location>
        <begin position="1"/>
        <end position="40"/>
    </location>
</feature>
<feature type="region of interest" description="Disordered" evidence="1">
    <location>
        <begin position="143"/>
        <end position="238"/>
    </location>
</feature>
<reference evidence="2 4" key="1">
    <citation type="submission" date="2015-07" db="EMBL/GenBank/DDBJ databases">
        <authorList>
            <person name="Cajimat M.N.B."/>
            <person name="Milazzo M.L."/>
            <person name="Fulhorst C.F."/>
        </authorList>
    </citation>
    <scope>NUCLEOTIDE SEQUENCE [LARGE SCALE GENOMIC DNA]</scope>
    <source>
        <strain evidence="2">Single colony</strain>
    </source>
</reference>
<feature type="compositionally biased region" description="Polar residues" evidence="1">
    <location>
        <begin position="25"/>
        <end position="40"/>
    </location>
</feature>
<evidence type="ECO:0000313" key="4">
    <source>
        <dbReference type="Proteomes" id="UP000199069"/>
    </source>
</evidence>
<feature type="compositionally biased region" description="Basic and acidic residues" evidence="1">
    <location>
        <begin position="77"/>
        <end position="90"/>
    </location>
</feature>
<evidence type="ECO:0000313" key="5">
    <source>
        <dbReference type="Proteomes" id="UP000239560"/>
    </source>
</evidence>
<reference evidence="3 5" key="2">
    <citation type="journal article" date="2018" name="Elife">
        <title>Functional genomics of lipid metabolism in the oleaginous yeast Rhodosporidium toruloides.</title>
        <authorList>
            <person name="Coradetti S.T."/>
            <person name="Pinel D."/>
            <person name="Geiselman G."/>
            <person name="Ito M."/>
            <person name="Mondo S."/>
            <person name="Reilly M.C."/>
            <person name="Cheng Y.F."/>
            <person name="Bauer S."/>
            <person name="Grigoriev I."/>
            <person name="Gladden J.M."/>
            <person name="Simmons B.A."/>
            <person name="Brem R."/>
            <person name="Arkin A.P."/>
            <person name="Skerker J.M."/>
        </authorList>
    </citation>
    <scope>NUCLEOTIDE SEQUENCE [LARGE SCALE GENOMIC DNA]</scope>
    <source>
        <strain evidence="3 5">NBRC 0880</strain>
    </source>
</reference>
<evidence type="ECO:0000313" key="2">
    <source>
        <dbReference type="EMBL" id="CTR04809.1"/>
    </source>
</evidence>
<feature type="compositionally biased region" description="Basic and acidic residues" evidence="1">
    <location>
        <begin position="416"/>
        <end position="429"/>
    </location>
</feature>
<feature type="compositionally biased region" description="Acidic residues" evidence="1">
    <location>
        <begin position="406"/>
        <end position="415"/>
    </location>
</feature>
<dbReference type="Proteomes" id="UP000199069">
    <property type="component" value="Unassembled WGS sequence"/>
</dbReference>
<dbReference type="OMA" id="IDEETYW"/>
<dbReference type="EMBL" id="CWKI01000001">
    <property type="protein sequence ID" value="CTR04809.1"/>
    <property type="molecule type" value="Genomic_DNA"/>
</dbReference>
<feature type="region of interest" description="Disordered" evidence="1">
    <location>
        <begin position="58"/>
        <end position="117"/>
    </location>
</feature>
<evidence type="ECO:0000256" key="1">
    <source>
        <dbReference type="SAM" id="MobiDB-lite"/>
    </source>
</evidence>
<feature type="compositionally biased region" description="Basic and acidic residues" evidence="1">
    <location>
        <begin position="205"/>
        <end position="216"/>
    </location>
</feature>